<evidence type="ECO:0000313" key="3">
    <source>
        <dbReference type="Proteomes" id="UP000176303"/>
    </source>
</evidence>
<evidence type="ECO:0000313" key="2">
    <source>
        <dbReference type="EMBL" id="OGL72383.1"/>
    </source>
</evidence>
<feature type="transmembrane region" description="Helical" evidence="1">
    <location>
        <begin position="6"/>
        <end position="22"/>
    </location>
</feature>
<accession>A0A1F7U272</accession>
<proteinExistence type="predicted"/>
<keyword evidence="1" id="KW-1133">Transmembrane helix</keyword>
<evidence type="ECO:0000256" key="1">
    <source>
        <dbReference type="SAM" id="Phobius"/>
    </source>
</evidence>
<keyword evidence="1" id="KW-0812">Transmembrane</keyword>
<dbReference type="Proteomes" id="UP000176303">
    <property type="component" value="Unassembled WGS sequence"/>
</dbReference>
<keyword evidence="1" id="KW-0472">Membrane</keyword>
<dbReference type="EMBL" id="MGDZ01000064">
    <property type="protein sequence ID" value="OGL72383.1"/>
    <property type="molecule type" value="Genomic_DNA"/>
</dbReference>
<dbReference type="STRING" id="1802391.A3D72_00935"/>
<sequence>MSLLAIQIIIVAIAAVALGGAIRRFRKREMSVRWLALWVILWVGASVVVLVPKTSERIAAILGVGRGVDVVVYLSIATLFYFMFRIMTRLDRMEREITKVVRAAALRDSEKNE</sequence>
<dbReference type="Pfam" id="PF10066">
    <property type="entry name" value="DUF2304"/>
    <property type="match status" value="1"/>
</dbReference>
<feature type="transmembrane region" description="Helical" evidence="1">
    <location>
        <begin position="58"/>
        <end position="84"/>
    </location>
</feature>
<evidence type="ECO:0008006" key="4">
    <source>
        <dbReference type="Google" id="ProtNLM"/>
    </source>
</evidence>
<reference evidence="2 3" key="1">
    <citation type="journal article" date="2016" name="Nat. Commun.">
        <title>Thousands of microbial genomes shed light on interconnected biogeochemical processes in an aquifer system.</title>
        <authorList>
            <person name="Anantharaman K."/>
            <person name="Brown C.T."/>
            <person name="Hug L.A."/>
            <person name="Sharon I."/>
            <person name="Castelle C.J."/>
            <person name="Probst A.J."/>
            <person name="Thomas B.C."/>
            <person name="Singh A."/>
            <person name="Wilkins M.J."/>
            <person name="Karaoz U."/>
            <person name="Brodie E.L."/>
            <person name="Williams K.H."/>
            <person name="Hubbard S.S."/>
            <person name="Banfield J.F."/>
        </authorList>
    </citation>
    <scope>NUCLEOTIDE SEQUENCE [LARGE SCALE GENOMIC DNA]</scope>
</reference>
<dbReference type="InterPro" id="IPR019277">
    <property type="entry name" value="DUF2304"/>
</dbReference>
<name>A0A1F7U272_9BACT</name>
<gene>
    <name evidence="2" type="ORF">A3D72_00935</name>
</gene>
<organism evidence="2 3">
    <name type="scientific">Candidatus Uhrbacteria bacterium RIFCSPHIGHO2_02_FULL_57_19</name>
    <dbReference type="NCBI Taxonomy" id="1802391"/>
    <lineage>
        <taxon>Bacteria</taxon>
        <taxon>Candidatus Uhriibacteriota</taxon>
    </lineage>
</organism>
<comment type="caution">
    <text evidence="2">The sequence shown here is derived from an EMBL/GenBank/DDBJ whole genome shotgun (WGS) entry which is preliminary data.</text>
</comment>
<feature type="transmembrane region" description="Helical" evidence="1">
    <location>
        <begin position="34"/>
        <end position="52"/>
    </location>
</feature>
<protein>
    <recommendedName>
        <fullName evidence="4">DUF2304 domain-containing protein</fullName>
    </recommendedName>
</protein>
<dbReference type="AlphaFoldDB" id="A0A1F7U272"/>